<evidence type="ECO:0000313" key="4">
    <source>
        <dbReference type="Proteomes" id="UP000070255"/>
    </source>
</evidence>
<dbReference type="PANTHER" id="PTHR11941:SF54">
    <property type="entry name" value="ENOYL-COA HYDRATASE, MITOCHONDRIAL"/>
    <property type="match status" value="1"/>
</dbReference>
<dbReference type="EMBL" id="LNJQ01000001">
    <property type="protein sequence ID" value="KWZ44780.1"/>
    <property type="molecule type" value="Genomic_DNA"/>
</dbReference>
<keyword evidence="4" id="KW-1185">Reference proteome</keyword>
<dbReference type="InterPro" id="IPR029045">
    <property type="entry name" value="ClpP/crotonase-like_dom_sf"/>
</dbReference>
<comment type="caution">
    <text evidence="3">The sequence shown here is derived from an EMBL/GenBank/DDBJ whole genome shotgun (WGS) entry which is preliminary data.</text>
</comment>
<dbReference type="InterPro" id="IPR001753">
    <property type="entry name" value="Enoyl-CoA_hydra/iso"/>
</dbReference>
<dbReference type="Pfam" id="PF00378">
    <property type="entry name" value="ECH_1"/>
    <property type="match status" value="1"/>
</dbReference>
<protein>
    <submittedName>
        <fullName evidence="3">Enoyl-CoA hydratase</fullName>
    </submittedName>
</protein>
<dbReference type="Gene3D" id="3.90.226.10">
    <property type="entry name" value="2-enoyl-CoA Hydratase, Chain A, domain 1"/>
    <property type="match status" value="1"/>
</dbReference>
<dbReference type="SUPFAM" id="SSF52096">
    <property type="entry name" value="ClpP/crotonase"/>
    <property type="match status" value="1"/>
</dbReference>
<dbReference type="InterPro" id="IPR018376">
    <property type="entry name" value="Enoyl-CoA_hyd/isom_CS"/>
</dbReference>
<evidence type="ECO:0000256" key="2">
    <source>
        <dbReference type="RuleBase" id="RU003707"/>
    </source>
</evidence>
<accession>A0ABR5TIG1</accession>
<evidence type="ECO:0000313" key="3">
    <source>
        <dbReference type="EMBL" id="KWZ44780.1"/>
    </source>
</evidence>
<dbReference type="RefSeq" id="WP_038744674.1">
    <property type="nucleotide sequence ID" value="NZ_LNJQ01000001.1"/>
</dbReference>
<gene>
    <name evidence="3" type="ORF">WS72_07830</name>
</gene>
<dbReference type="CDD" id="cd06558">
    <property type="entry name" value="crotonase-like"/>
    <property type="match status" value="1"/>
</dbReference>
<comment type="similarity">
    <text evidence="1 2">Belongs to the enoyl-CoA hydratase/isomerase family.</text>
</comment>
<dbReference type="PANTHER" id="PTHR11941">
    <property type="entry name" value="ENOYL-COA HYDRATASE-RELATED"/>
    <property type="match status" value="1"/>
</dbReference>
<organism evidence="3 4">
    <name type="scientific">Burkholderia savannae</name>
    <dbReference type="NCBI Taxonomy" id="1637837"/>
    <lineage>
        <taxon>Bacteria</taxon>
        <taxon>Pseudomonadati</taxon>
        <taxon>Pseudomonadota</taxon>
        <taxon>Betaproteobacteria</taxon>
        <taxon>Burkholderiales</taxon>
        <taxon>Burkholderiaceae</taxon>
        <taxon>Burkholderia</taxon>
        <taxon>pseudomallei group</taxon>
    </lineage>
</organism>
<sequence>MKHLQIERSGRVLTVSFDNPPLNFLTMAMMREFKRTLDDIARDAGIGAVVVTSARPGVFLTHFDVGEIKAIAQGLSIAVPPAVTGAMMRIESACSRVPGVRRLIERTPLAGVAQMNLFHEVTARMRAMDKVFIAAVNGRAMGGGCEIALACDLRLMADGSVDGGQILAQPEIFIGLLPGGGGTQMLARSVGIARALELCLDGRLLSPREAFELGLVNRVVPGERLRDETTALAERLARRASHSVRAIKRAIYDGASLPFRDGMAVEKAGFLSAATQGRTRHAMAAYADHVSSLIEDGEDISVDQLRTWIDGVAVDFSR</sequence>
<name>A0ABR5TIG1_9BURK</name>
<reference evidence="3 4" key="1">
    <citation type="submission" date="2015-11" db="EMBL/GenBank/DDBJ databases">
        <authorList>
            <person name="Sahl J."/>
            <person name="Wagner D."/>
            <person name="Keim P."/>
        </authorList>
    </citation>
    <scope>NUCLEOTIDE SEQUENCE [LARGE SCALE GENOMIC DNA]</scope>
    <source>
        <strain evidence="3 4">BDU18</strain>
    </source>
</reference>
<evidence type="ECO:0000256" key="1">
    <source>
        <dbReference type="ARBA" id="ARBA00005254"/>
    </source>
</evidence>
<dbReference type="PROSITE" id="PS00166">
    <property type="entry name" value="ENOYL_COA_HYDRATASE"/>
    <property type="match status" value="1"/>
</dbReference>
<proteinExistence type="inferred from homology"/>
<dbReference type="Proteomes" id="UP000070255">
    <property type="component" value="Unassembled WGS sequence"/>
</dbReference>